<reference evidence="1 2" key="1">
    <citation type="journal article" date="2013" name="Genome Announc.">
        <title>Draft Genome Sequence of Rhizobium mesoamericanum STM3625, a Nitrogen-Fixing Symbiont of Mimosa pudica Isolated in French Guiana (South America).</title>
        <authorList>
            <person name="Moulin L."/>
            <person name="Mornico D."/>
            <person name="Melkonian R."/>
            <person name="Klonowska A."/>
        </authorList>
    </citation>
    <scope>NUCLEOTIDE SEQUENCE [LARGE SCALE GENOMIC DNA]</scope>
    <source>
        <strain evidence="1 2">STM3625</strain>
    </source>
</reference>
<protein>
    <submittedName>
        <fullName evidence="1">Uncharacterized protein</fullName>
    </submittedName>
</protein>
<evidence type="ECO:0000313" key="2">
    <source>
        <dbReference type="Proteomes" id="UP000009319"/>
    </source>
</evidence>
<organism evidence="1 2">
    <name type="scientific">Rhizobium mesoamericanum STM3625</name>
    <dbReference type="NCBI Taxonomy" id="1211777"/>
    <lineage>
        <taxon>Bacteria</taxon>
        <taxon>Pseudomonadati</taxon>
        <taxon>Pseudomonadota</taxon>
        <taxon>Alphaproteobacteria</taxon>
        <taxon>Hyphomicrobiales</taxon>
        <taxon>Rhizobiaceae</taxon>
        <taxon>Rhizobium/Agrobacterium group</taxon>
        <taxon>Rhizobium</taxon>
    </lineage>
</organism>
<evidence type="ECO:0000313" key="1">
    <source>
        <dbReference type="EMBL" id="CCM76451.1"/>
    </source>
</evidence>
<accession>K0PIU8</accession>
<gene>
    <name evidence="1" type="ORF">BN77_3464</name>
</gene>
<dbReference type="HOGENOM" id="CLU_2719556_0_0_5"/>
<comment type="caution">
    <text evidence="1">The sequence shown here is derived from an EMBL/GenBank/DDBJ whole genome shotgun (WGS) entry which is preliminary data.</text>
</comment>
<keyword evidence="2" id="KW-1185">Reference proteome</keyword>
<name>K0PIU8_9HYPH</name>
<dbReference type="AlphaFoldDB" id="K0PIU8"/>
<sequence>MKLRGGIRQINANDDAALRFRSLANKRRSRLMFAATKNPQSIAGKKFDCPLSAKKRTLAATIVVAARIVDLQ</sequence>
<dbReference type="EMBL" id="CANI01000024">
    <property type="protein sequence ID" value="CCM76451.1"/>
    <property type="molecule type" value="Genomic_DNA"/>
</dbReference>
<proteinExistence type="predicted"/>
<dbReference type="Proteomes" id="UP000009319">
    <property type="component" value="Unassembled WGS sequence"/>
</dbReference>